<dbReference type="InterPro" id="IPR032675">
    <property type="entry name" value="LRR_dom_sf"/>
</dbReference>
<feature type="compositionally biased region" description="Polar residues" evidence="1">
    <location>
        <begin position="13"/>
        <end position="27"/>
    </location>
</feature>
<dbReference type="OrthoDB" id="5405297at2759"/>
<name>A0A9P7YWF1_9HELO</name>
<feature type="compositionally biased region" description="Basic residues" evidence="1">
    <location>
        <begin position="1"/>
        <end position="12"/>
    </location>
</feature>
<evidence type="ECO:0000313" key="3">
    <source>
        <dbReference type="Proteomes" id="UP000887226"/>
    </source>
</evidence>
<feature type="region of interest" description="Disordered" evidence="1">
    <location>
        <begin position="446"/>
        <end position="471"/>
    </location>
</feature>
<keyword evidence="3" id="KW-1185">Reference proteome</keyword>
<accession>A0A9P7YWF1</accession>
<dbReference type="Gene3D" id="3.80.10.10">
    <property type="entry name" value="Ribonuclease Inhibitor"/>
    <property type="match status" value="1"/>
</dbReference>
<reference evidence="2" key="1">
    <citation type="journal article" date="2021" name="IMA Fungus">
        <title>Genomic characterization of three marine fungi, including Emericellopsis atlantica sp. nov. with signatures of a generalist lifestyle and marine biomass degradation.</title>
        <authorList>
            <person name="Hagestad O.C."/>
            <person name="Hou L."/>
            <person name="Andersen J.H."/>
            <person name="Hansen E.H."/>
            <person name="Altermark B."/>
            <person name="Li C."/>
            <person name="Kuhnert E."/>
            <person name="Cox R.J."/>
            <person name="Crous P.W."/>
            <person name="Spatafora J.W."/>
            <person name="Lail K."/>
            <person name="Amirebrahimi M."/>
            <person name="Lipzen A."/>
            <person name="Pangilinan J."/>
            <person name="Andreopoulos W."/>
            <person name="Hayes R.D."/>
            <person name="Ng V."/>
            <person name="Grigoriev I.V."/>
            <person name="Jackson S.A."/>
            <person name="Sutton T.D.S."/>
            <person name="Dobson A.D.W."/>
            <person name="Rama T."/>
        </authorList>
    </citation>
    <scope>NUCLEOTIDE SEQUENCE</scope>
    <source>
        <strain evidence="2">TRa3180A</strain>
    </source>
</reference>
<protein>
    <recommendedName>
        <fullName evidence="4">F-box domain-containing protein</fullName>
    </recommendedName>
</protein>
<feature type="region of interest" description="Disordered" evidence="1">
    <location>
        <begin position="563"/>
        <end position="595"/>
    </location>
</feature>
<dbReference type="SUPFAM" id="SSF52047">
    <property type="entry name" value="RNI-like"/>
    <property type="match status" value="1"/>
</dbReference>
<comment type="caution">
    <text evidence="2">The sequence shown here is derived from an EMBL/GenBank/DDBJ whole genome shotgun (WGS) entry which is preliminary data.</text>
</comment>
<dbReference type="Gene3D" id="1.20.1280.50">
    <property type="match status" value="1"/>
</dbReference>
<gene>
    <name evidence="2" type="ORF">BJ878DRAFT_429253</name>
</gene>
<proteinExistence type="predicted"/>
<dbReference type="EMBL" id="MU254311">
    <property type="protein sequence ID" value="KAG9240911.1"/>
    <property type="molecule type" value="Genomic_DNA"/>
</dbReference>
<dbReference type="AlphaFoldDB" id="A0A9P7YWF1"/>
<feature type="region of interest" description="Disordered" evidence="1">
    <location>
        <begin position="1"/>
        <end position="31"/>
    </location>
</feature>
<feature type="compositionally biased region" description="Polar residues" evidence="1">
    <location>
        <begin position="586"/>
        <end position="595"/>
    </location>
</feature>
<sequence length="595" mass="66462">MKWPFSRKRKVKNSQGSQDVSSTQNPPTFVPRVSDPRLLAQLLSQVPEATWQRIFRYVCPHAGDDTYKSNEQSAQDDCCMLCDLRDLAHCAQVSRKWNKLATKIMYFSIRIDAVHYCPLEAVLAEKRKRKSKFNVNGEPEDTAQARVSLLCRTLRDRRDDFGTSVQFIKLPFMTREVSKADMARTITVTPNLRYIDLPEGVYQDEPSFNILKQGLQGRCRDIRKMAYKRGSERSLEALASGRLWGNLEVLELSELTMDPAVFRYALGSLYSLRALKITDMVSFHNQLLEHNERLPPFPALEEMIFINVPNLTVDGLGRYLSRSDTQKALKILSLEATGVNPSALQQILSQATNLKHLTIIETVSTSFPIGSKVDPLASTSLETLNYEISLATDPNIYAGTIEGYYSFLTSSLIANRFPALRELYVRDPDFPESLLDLAPPVPAFASDPDNSTPKSLASFHDPKSNTNRFSSNNPFASRIASPLTSLLGMKQALVVYSKGLDEEEWNFSRVKPANENGKRGSASLLRPVSSYGLNNGLANPWTEKSGARQSVIVGNGFGGFLTVPAEGGPRPSSSACEKGHRRKGSSKSQQYDIWR</sequence>
<evidence type="ECO:0008006" key="4">
    <source>
        <dbReference type="Google" id="ProtNLM"/>
    </source>
</evidence>
<evidence type="ECO:0000256" key="1">
    <source>
        <dbReference type="SAM" id="MobiDB-lite"/>
    </source>
</evidence>
<evidence type="ECO:0000313" key="2">
    <source>
        <dbReference type="EMBL" id="KAG9240911.1"/>
    </source>
</evidence>
<dbReference type="Proteomes" id="UP000887226">
    <property type="component" value="Unassembled WGS sequence"/>
</dbReference>
<organism evidence="2 3">
    <name type="scientific">Calycina marina</name>
    <dbReference type="NCBI Taxonomy" id="1763456"/>
    <lineage>
        <taxon>Eukaryota</taxon>
        <taxon>Fungi</taxon>
        <taxon>Dikarya</taxon>
        <taxon>Ascomycota</taxon>
        <taxon>Pezizomycotina</taxon>
        <taxon>Leotiomycetes</taxon>
        <taxon>Helotiales</taxon>
        <taxon>Pezizellaceae</taxon>
        <taxon>Calycina</taxon>
    </lineage>
</organism>